<protein>
    <recommendedName>
        <fullName evidence="5">U6 small nuclear RNA (adenine-(43)-N(6))-methyltransferase</fullName>
        <ecNumber evidence="5">2.1.1.-</ecNumber>
    </recommendedName>
</protein>
<dbReference type="SUPFAM" id="SSF53335">
    <property type="entry name" value="S-adenosyl-L-methionine-dependent methyltransferases"/>
    <property type="match status" value="1"/>
</dbReference>
<comment type="similarity">
    <text evidence="1 5">Belongs to the methyltransferase superfamily. METTL16/RlmF family.</text>
</comment>
<dbReference type="InterPro" id="IPR029063">
    <property type="entry name" value="SAM-dependent_MTases_sf"/>
</dbReference>
<proteinExistence type="inferred from homology"/>
<gene>
    <name evidence="7" type="ORF">CBOVIS_LOCUS4951</name>
</gene>
<dbReference type="GO" id="GO:0070475">
    <property type="term" value="P:rRNA base methylation"/>
    <property type="evidence" value="ECO:0007669"/>
    <property type="project" value="TreeGrafter"/>
</dbReference>
<keyword evidence="4 6" id="KW-0949">S-adenosyl-L-methionine</keyword>
<evidence type="ECO:0000313" key="7">
    <source>
        <dbReference type="EMBL" id="CAB3402322.1"/>
    </source>
</evidence>
<evidence type="ECO:0000256" key="3">
    <source>
        <dbReference type="ARBA" id="ARBA00022679"/>
    </source>
</evidence>
<dbReference type="OrthoDB" id="514248at2759"/>
<evidence type="ECO:0000256" key="1">
    <source>
        <dbReference type="ARBA" id="ARBA00005878"/>
    </source>
</evidence>
<accession>A0A8S1EMK4</accession>
<keyword evidence="2 5" id="KW-0489">Methyltransferase</keyword>
<dbReference type="EC" id="2.1.1.-" evidence="5"/>
<organism evidence="7 8">
    <name type="scientific">Caenorhabditis bovis</name>
    <dbReference type="NCBI Taxonomy" id="2654633"/>
    <lineage>
        <taxon>Eukaryota</taxon>
        <taxon>Metazoa</taxon>
        <taxon>Ecdysozoa</taxon>
        <taxon>Nematoda</taxon>
        <taxon>Chromadorea</taxon>
        <taxon>Rhabditida</taxon>
        <taxon>Rhabditina</taxon>
        <taxon>Rhabditomorpha</taxon>
        <taxon>Rhabditoidea</taxon>
        <taxon>Rhabditidae</taxon>
        <taxon>Peloderinae</taxon>
        <taxon>Caenorhabditis</taxon>
    </lineage>
</organism>
<dbReference type="Proteomes" id="UP000494206">
    <property type="component" value="Unassembled WGS sequence"/>
</dbReference>
<dbReference type="GO" id="GO:0008168">
    <property type="term" value="F:methyltransferase activity"/>
    <property type="evidence" value="ECO:0007669"/>
    <property type="project" value="UniProtKB-UniRule"/>
</dbReference>
<evidence type="ECO:0000256" key="2">
    <source>
        <dbReference type="ARBA" id="ARBA00022603"/>
    </source>
</evidence>
<evidence type="ECO:0000256" key="4">
    <source>
        <dbReference type="ARBA" id="ARBA00022691"/>
    </source>
</evidence>
<dbReference type="PIRSF" id="PIRSF037350">
    <property type="entry name" value="Mtase_ZK1128_prd"/>
    <property type="match status" value="1"/>
</dbReference>
<keyword evidence="3 5" id="KW-0808">Transferase</keyword>
<dbReference type="GO" id="GO:0005634">
    <property type="term" value="C:nucleus"/>
    <property type="evidence" value="ECO:0007669"/>
    <property type="project" value="TreeGrafter"/>
</dbReference>
<dbReference type="AlphaFoldDB" id="A0A8S1EMK4"/>
<dbReference type="InterPro" id="IPR010286">
    <property type="entry name" value="METTL16/RlmF"/>
</dbReference>
<comment type="caution">
    <text evidence="7">The sequence shown here is derived from an EMBL/GenBank/DDBJ whole genome shotgun (WGS) entry which is preliminary data.</text>
</comment>
<keyword evidence="8" id="KW-1185">Reference proteome</keyword>
<feature type="binding site" evidence="6">
    <location>
        <position position="131"/>
    </location>
    <ligand>
        <name>S-adenosyl-L-methionine</name>
        <dbReference type="ChEBI" id="CHEBI:59789"/>
    </ligand>
</feature>
<name>A0A8S1EMK4_9PELO</name>
<dbReference type="PANTHER" id="PTHR13393">
    <property type="entry name" value="SAM-DEPENDENT METHYLTRANSFERASE"/>
    <property type="match status" value="1"/>
</dbReference>
<dbReference type="InterPro" id="IPR017182">
    <property type="entry name" value="METTL16/PsiM"/>
</dbReference>
<dbReference type="Gene3D" id="3.40.50.150">
    <property type="entry name" value="Vaccinia Virus protein VP39"/>
    <property type="match status" value="1"/>
</dbReference>
<sequence length="490" mass="55338">MALNKDMHPRNPYKDKPPDFKALALEFPEFRKHCKLVSNGKVIMNFQDDAAVRCLTQTLLKKDFGLEVELPIGTLVPRIPSRLNYILALEDLLKLNKLDRDVLGIDIGTGASCIYALLGAKKFGWKFVATDGDAKSVDTAHRNVANNKLSAQICVALVDPTAKTILMDIVNELGDNKVFTFCMCNPPFFEYNETNHKFCAEPSLGGEKYSNRVILDERSAPHSTTYASSAELEVEGGEVQFVNRIIDDSIILRDRIKLYTSLLGRKQSIRPLKRRLERLGDDVKLSVSTINQGKTQRWVIAWTFSKDVVLASTERKILLNCPKPGLLRLEEQMKALEAKLKKENETSIIFECRTVTWTHQRARKRAEARLAADCNYLNSIKRQKLQFNDVGCQIFLGVGDGKDSLSDSGNFVLCEMENSETPNKVNTIVQAYFPLPTDGMTYQGIRFRATLNSSNANEDEINFELLNGPKHLIHQLLQHLRNVFSKKNVI</sequence>
<evidence type="ECO:0000256" key="5">
    <source>
        <dbReference type="PIRNR" id="PIRNR037350"/>
    </source>
</evidence>
<dbReference type="EMBL" id="CADEPM010000003">
    <property type="protein sequence ID" value="CAB3402322.1"/>
    <property type="molecule type" value="Genomic_DNA"/>
</dbReference>
<feature type="binding site" evidence="6">
    <location>
        <position position="82"/>
    </location>
    <ligand>
        <name>S-adenosyl-L-methionine</name>
        <dbReference type="ChEBI" id="CHEBI:59789"/>
    </ligand>
</feature>
<dbReference type="PANTHER" id="PTHR13393:SF0">
    <property type="entry name" value="RNA N6-ADENOSINE-METHYLTRANSFERASE METTL16"/>
    <property type="match status" value="1"/>
</dbReference>
<feature type="binding site" evidence="6">
    <location>
        <position position="108"/>
    </location>
    <ligand>
        <name>S-adenosyl-L-methionine</name>
        <dbReference type="ChEBI" id="CHEBI:59789"/>
    </ligand>
</feature>
<evidence type="ECO:0000256" key="6">
    <source>
        <dbReference type="PIRSR" id="PIRSR037350-1"/>
    </source>
</evidence>
<dbReference type="Pfam" id="PF05971">
    <property type="entry name" value="Methyltransf_10"/>
    <property type="match status" value="1"/>
</dbReference>
<reference evidence="7 8" key="1">
    <citation type="submission" date="2020-04" db="EMBL/GenBank/DDBJ databases">
        <authorList>
            <person name="Laetsch R D."/>
            <person name="Stevens L."/>
            <person name="Kumar S."/>
            <person name="Blaxter L. M."/>
        </authorList>
    </citation>
    <scope>NUCLEOTIDE SEQUENCE [LARGE SCALE GENOMIC DNA]</scope>
</reference>
<feature type="binding site" evidence="6">
    <location>
        <position position="185"/>
    </location>
    <ligand>
        <name>S-adenosyl-L-methionine</name>
        <dbReference type="ChEBI" id="CHEBI:59789"/>
    </ligand>
</feature>
<evidence type="ECO:0000313" key="8">
    <source>
        <dbReference type="Proteomes" id="UP000494206"/>
    </source>
</evidence>